<dbReference type="EMBL" id="FOGG01000006">
    <property type="protein sequence ID" value="SER24580.1"/>
    <property type="molecule type" value="Genomic_DNA"/>
</dbReference>
<dbReference type="SUPFAM" id="SSF51206">
    <property type="entry name" value="cAMP-binding domain-like"/>
    <property type="match status" value="1"/>
</dbReference>
<evidence type="ECO:0000259" key="4">
    <source>
        <dbReference type="PROSITE" id="PS50042"/>
    </source>
</evidence>
<evidence type="ECO:0000313" key="6">
    <source>
        <dbReference type="EMBL" id="SER24580.1"/>
    </source>
</evidence>
<dbReference type="PANTHER" id="PTHR24567">
    <property type="entry name" value="CRP FAMILY TRANSCRIPTIONAL REGULATORY PROTEIN"/>
    <property type="match status" value="1"/>
</dbReference>
<feature type="domain" description="HTH crp-type" evidence="5">
    <location>
        <begin position="148"/>
        <end position="219"/>
    </location>
</feature>
<dbReference type="Gene3D" id="1.10.10.10">
    <property type="entry name" value="Winged helix-like DNA-binding domain superfamily/Winged helix DNA-binding domain"/>
    <property type="match status" value="1"/>
</dbReference>
<dbReference type="InterPro" id="IPR050397">
    <property type="entry name" value="Env_Response_Regulators"/>
</dbReference>
<dbReference type="InterPro" id="IPR036390">
    <property type="entry name" value="WH_DNA-bd_sf"/>
</dbReference>
<dbReference type="PANTHER" id="PTHR24567:SF26">
    <property type="entry name" value="REGULATORY PROTEIN YEIL"/>
    <property type="match status" value="1"/>
</dbReference>
<protein>
    <submittedName>
        <fullName evidence="6">CRP/FNR family transcriptional regulator, anaerobic regulatory protein</fullName>
    </submittedName>
</protein>
<evidence type="ECO:0000256" key="1">
    <source>
        <dbReference type="ARBA" id="ARBA00023015"/>
    </source>
</evidence>
<dbReference type="GO" id="GO:0005829">
    <property type="term" value="C:cytosol"/>
    <property type="evidence" value="ECO:0007669"/>
    <property type="project" value="TreeGrafter"/>
</dbReference>
<organism evidence="6 7">
    <name type="scientific">Pedobacter rhizosphaerae</name>
    <dbReference type="NCBI Taxonomy" id="390241"/>
    <lineage>
        <taxon>Bacteria</taxon>
        <taxon>Pseudomonadati</taxon>
        <taxon>Bacteroidota</taxon>
        <taxon>Sphingobacteriia</taxon>
        <taxon>Sphingobacteriales</taxon>
        <taxon>Sphingobacteriaceae</taxon>
        <taxon>Pedobacter</taxon>
    </lineage>
</organism>
<evidence type="ECO:0000259" key="5">
    <source>
        <dbReference type="PROSITE" id="PS51063"/>
    </source>
</evidence>
<name>A0A1H9MLJ7_9SPHI</name>
<dbReference type="GO" id="GO:0003677">
    <property type="term" value="F:DNA binding"/>
    <property type="evidence" value="ECO:0007669"/>
    <property type="project" value="UniProtKB-KW"/>
</dbReference>
<dbReference type="CDD" id="cd00038">
    <property type="entry name" value="CAP_ED"/>
    <property type="match status" value="1"/>
</dbReference>
<reference evidence="6 7" key="1">
    <citation type="submission" date="2016-10" db="EMBL/GenBank/DDBJ databases">
        <authorList>
            <person name="de Groot N.N."/>
        </authorList>
    </citation>
    <scope>NUCLEOTIDE SEQUENCE [LARGE SCALE GENOMIC DNA]</scope>
    <source>
        <strain evidence="6 7">DSM 18610</strain>
    </source>
</reference>
<dbReference type="RefSeq" id="WP_090882647.1">
    <property type="nucleotide sequence ID" value="NZ_FOGG01000006.1"/>
</dbReference>
<dbReference type="STRING" id="390241.SAMN04488023_10637"/>
<evidence type="ECO:0000256" key="2">
    <source>
        <dbReference type="ARBA" id="ARBA00023125"/>
    </source>
</evidence>
<keyword evidence="3" id="KW-0804">Transcription</keyword>
<keyword evidence="1" id="KW-0805">Transcription regulation</keyword>
<dbReference type="InterPro" id="IPR012318">
    <property type="entry name" value="HTH_CRP"/>
</dbReference>
<dbReference type="AlphaFoldDB" id="A0A1H9MLJ7"/>
<dbReference type="Gene3D" id="2.60.120.10">
    <property type="entry name" value="Jelly Rolls"/>
    <property type="match status" value="1"/>
</dbReference>
<dbReference type="InterPro" id="IPR000595">
    <property type="entry name" value="cNMP-bd_dom"/>
</dbReference>
<dbReference type="CDD" id="cd00092">
    <property type="entry name" value="HTH_CRP"/>
    <property type="match status" value="1"/>
</dbReference>
<dbReference type="GO" id="GO:0003700">
    <property type="term" value="F:DNA-binding transcription factor activity"/>
    <property type="evidence" value="ECO:0007669"/>
    <property type="project" value="TreeGrafter"/>
</dbReference>
<sequence>MKKDKSCDHKSCFMCQTVLKEWLPAIDGHRKNFIAKKGEVIIKEGDPVTGVYFVTSGNVKVHKKWGDKELILRFARGGAILGHRGIQSEQAVYPISATALENTTLCYVDIDFFMATIKVNHAFAFELLLFYADELNTSERKMRNLALMSVKSRLAVALFSLRAQFGVNQEDCIAVELSRQDLAAYTGATYETVFRTMNELVQEGLIVLKGKGISIINEDKLRTLTEEGI</sequence>
<keyword evidence="2" id="KW-0238">DNA-binding</keyword>
<dbReference type="InterPro" id="IPR014710">
    <property type="entry name" value="RmlC-like_jellyroll"/>
</dbReference>
<keyword evidence="7" id="KW-1185">Reference proteome</keyword>
<dbReference type="SMART" id="SM00100">
    <property type="entry name" value="cNMP"/>
    <property type="match status" value="1"/>
</dbReference>
<dbReference type="Proteomes" id="UP000199572">
    <property type="component" value="Unassembled WGS sequence"/>
</dbReference>
<proteinExistence type="predicted"/>
<dbReference type="PROSITE" id="PS51063">
    <property type="entry name" value="HTH_CRP_2"/>
    <property type="match status" value="1"/>
</dbReference>
<evidence type="ECO:0000256" key="3">
    <source>
        <dbReference type="ARBA" id="ARBA00023163"/>
    </source>
</evidence>
<dbReference type="PRINTS" id="PR00034">
    <property type="entry name" value="HTHCRP"/>
</dbReference>
<dbReference type="OrthoDB" id="9127033at2"/>
<dbReference type="PROSITE" id="PS50042">
    <property type="entry name" value="CNMP_BINDING_3"/>
    <property type="match status" value="1"/>
</dbReference>
<dbReference type="Pfam" id="PF00027">
    <property type="entry name" value="cNMP_binding"/>
    <property type="match status" value="1"/>
</dbReference>
<dbReference type="Pfam" id="PF13545">
    <property type="entry name" value="HTH_Crp_2"/>
    <property type="match status" value="1"/>
</dbReference>
<feature type="domain" description="Cyclic nucleotide-binding" evidence="4">
    <location>
        <begin position="31"/>
        <end position="117"/>
    </location>
</feature>
<accession>A0A1H9MLJ7</accession>
<gene>
    <name evidence="6" type="ORF">SAMN04488023_10637</name>
</gene>
<dbReference type="InterPro" id="IPR018490">
    <property type="entry name" value="cNMP-bd_dom_sf"/>
</dbReference>
<dbReference type="SMART" id="SM00419">
    <property type="entry name" value="HTH_CRP"/>
    <property type="match status" value="1"/>
</dbReference>
<dbReference type="SUPFAM" id="SSF46785">
    <property type="entry name" value="Winged helix' DNA-binding domain"/>
    <property type="match status" value="1"/>
</dbReference>
<evidence type="ECO:0000313" key="7">
    <source>
        <dbReference type="Proteomes" id="UP000199572"/>
    </source>
</evidence>
<dbReference type="InterPro" id="IPR036388">
    <property type="entry name" value="WH-like_DNA-bd_sf"/>
</dbReference>